<keyword evidence="9" id="KW-0325">Glycoprotein</keyword>
<evidence type="ECO:0000256" key="13">
    <source>
        <dbReference type="RuleBase" id="RU361169"/>
    </source>
</evidence>
<proteinExistence type="inferred from homology"/>
<dbReference type="AlphaFoldDB" id="A0A834I3P9"/>
<keyword evidence="7 13" id="KW-0378">Hydrolase</keyword>
<dbReference type="GO" id="GO:0045490">
    <property type="term" value="P:pectin catabolic process"/>
    <property type="evidence" value="ECO:0007669"/>
    <property type="project" value="TreeGrafter"/>
</dbReference>
<evidence type="ECO:0000256" key="9">
    <source>
        <dbReference type="ARBA" id="ARBA00023180"/>
    </source>
</evidence>
<evidence type="ECO:0000256" key="10">
    <source>
        <dbReference type="ARBA" id="ARBA00023295"/>
    </source>
</evidence>
<gene>
    <name evidence="15" type="ORF">GWI33_015240</name>
</gene>
<evidence type="ECO:0000313" key="16">
    <source>
        <dbReference type="Proteomes" id="UP000625711"/>
    </source>
</evidence>
<protein>
    <recommendedName>
        <fullName evidence="3">endo-polygalacturonase</fullName>
        <ecNumber evidence="3">3.2.1.15</ecNumber>
    </recommendedName>
</protein>
<organism evidence="15 16">
    <name type="scientific">Rhynchophorus ferrugineus</name>
    <name type="common">Red palm weevil</name>
    <name type="synonym">Curculio ferrugineus</name>
    <dbReference type="NCBI Taxonomy" id="354439"/>
    <lineage>
        <taxon>Eukaryota</taxon>
        <taxon>Metazoa</taxon>
        <taxon>Ecdysozoa</taxon>
        <taxon>Arthropoda</taxon>
        <taxon>Hexapoda</taxon>
        <taxon>Insecta</taxon>
        <taxon>Pterygota</taxon>
        <taxon>Neoptera</taxon>
        <taxon>Endopterygota</taxon>
        <taxon>Coleoptera</taxon>
        <taxon>Polyphaga</taxon>
        <taxon>Cucujiformia</taxon>
        <taxon>Curculionidae</taxon>
        <taxon>Dryophthorinae</taxon>
        <taxon>Rhynchophorus</taxon>
    </lineage>
</organism>
<dbReference type="GO" id="GO:0071555">
    <property type="term" value="P:cell wall organization"/>
    <property type="evidence" value="ECO:0007669"/>
    <property type="project" value="UniProtKB-KW"/>
</dbReference>
<feature type="signal peptide" evidence="14">
    <location>
        <begin position="1"/>
        <end position="17"/>
    </location>
</feature>
<dbReference type="EMBL" id="JAACXV010013877">
    <property type="protein sequence ID" value="KAF7271942.1"/>
    <property type="molecule type" value="Genomic_DNA"/>
</dbReference>
<dbReference type="InterPro" id="IPR011050">
    <property type="entry name" value="Pectin_lyase_fold/virulence"/>
</dbReference>
<comment type="caution">
    <text evidence="15">The sequence shown here is derived from an EMBL/GenBank/DDBJ whole genome shotgun (WGS) entry which is preliminary data.</text>
</comment>
<dbReference type="GO" id="GO:0004650">
    <property type="term" value="F:polygalacturonase activity"/>
    <property type="evidence" value="ECO:0007669"/>
    <property type="project" value="UniProtKB-EC"/>
</dbReference>
<keyword evidence="10 13" id="KW-0326">Glycosidase</keyword>
<evidence type="ECO:0000313" key="15">
    <source>
        <dbReference type="EMBL" id="KAF7271942.1"/>
    </source>
</evidence>
<evidence type="ECO:0000256" key="11">
    <source>
        <dbReference type="ARBA" id="ARBA00023316"/>
    </source>
</evidence>
<comment type="subcellular location">
    <subcellularLocation>
        <location evidence="1">Secreted</location>
    </subcellularLocation>
</comment>
<evidence type="ECO:0000256" key="5">
    <source>
        <dbReference type="ARBA" id="ARBA00022729"/>
    </source>
</evidence>
<dbReference type="Proteomes" id="UP000625711">
    <property type="component" value="Unassembled WGS sequence"/>
</dbReference>
<evidence type="ECO:0000256" key="4">
    <source>
        <dbReference type="ARBA" id="ARBA00022525"/>
    </source>
</evidence>
<keyword evidence="5 14" id="KW-0732">Signal</keyword>
<keyword evidence="11" id="KW-0961">Cell wall biogenesis/degradation</keyword>
<evidence type="ECO:0000256" key="6">
    <source>
        <dbReference type="ARBA" id="ARBA00022737"/>
    </source>
</evidence>
<dbReference type="InterPro" id="IPR006626">
    <property type="entry name" value="PbH1"/>
</dbReference>
<dbReference type="GO" id="GO:0005576">
    <property type="term" value="C:extracellular region"/>
    <property type="evidence" value="ECO:0007669"/>
    <property type="project" value="UniProtKB-SubCell"/>
</dbReference>
<evidence type="ECO:0000256" key="1">
    <source>
        <dbReference type="ARBA" id="ARBA00004613"/>
    </source>
</evidence>
<feature type="chain" id="PRO_5032477258" description="endo-polygalacturonase" evidence="14">
    <location>
        <begin position="18"/>
        <end position="364"/>
    </location>
</feature>
<dbReference type="Pfam" id="PF00295">
    <property type="entry name" value="Glyco_hydro_28"/>
    <property type="match status" value="1"/>
</dbReference>
<keyword evidence="4" id="KW-0964">Secreted</keyword>
<evidence type="ECO:0000256" key="2">
    <source>
        <dbReference type="ARBA" id="ARBA00008834"/>
    </source>
</evidence>
<comment type="catalytic activity">
    <reaction evidence="12">
        <text>(1,4-alpha-D-galacturonosyl)n+m + H2O = (1,4-alpha-D-galacturonosyl)n + (1,4-alpha-D-galacturonosyl)m.</text>
        <dbReference type="EC" id="3.2.1.15"/>
    </reaction>
</comment>
<dbReference type="PANTHER" id="PTHR31884">
    <property type="entry name" value="POLYGALACTURONASE"/>
    <property type="match status" value="1"/>
</dbReference>
<comment type="similarity">
    <text evidence="2 13">Belongs to the glycosyl hydrolase 28 family.</text>
</comment>
<dbReference type="InterPro" id="IPR050434">
    <property type="entry name" value="Glycosyl_hydrlase_28"/>
</dbReference>
<keyword evidence="16" id="KW-1185">Reference proteome</keyword>
<keyword evidence="6" id="KW-0677">Repeat</keyword>
<evidence type="ECO:0000256" key="14">
    <source>
        <dbReference type="SAM" id="SignalP"/>
    </source>
</evidence>
<dbReference type="SUPFAM" id="SSF51126">
    <property type="entry name" value="Pectin lyase-like"/>
    <property type="match status" value="1"/>
</dbReference>
<reference evidence="15" key="1">
    <citation type="submission" date="2020-08" db="EMBL/GenBank/DDBJ databases">
        <title>Genome sequencing and assembly of the red palm weevil Rhynchophorus ferrugineus.</title>
        <authorList>
            <person name="Dias G.B."/>
            <person name="Bergman C.M."/>
            <person name="Manee M."/>
        </authorList>
    </citation>
    <scope>NUCLEOTIDE SEQUENCE</scope>
    <source>
        <strain evidence="15">AA-2017</strain>
        <tissue evidence="15">Whole larva</tissue>
    </source>
</reference>
<evidence type="ECO:0000256" key="8">
    <source>
        <dbReference type="ARBA" id="ARBA00023157"/>
    </source>
</evidence>
<accession>A0A834I3P9</accession>
<dbReference type="InterPro" id="IPR000743">
    <property type="entry name" value="Glyco_hydro_28"/>
</dbReference>
<sequence>MKFTFVFLVAVISFSLADDCRVTRFDEIENAVENCKAIVIENLFVPGGKTLELLLKEGSKLTFKGRTTFGFTEWDGPLVMINGTNVFIEGEDGAILDGQGQLYWDGQGGWSGTVKPTFFTIQLHNSVMRNIYVLNTPMGCALITDSTNVQFSDWVIDDLSGDQDKAPGKYGHNTDGFDIFNSTGITVRNASIYNQDDCVAVRSGSNIIIDNFYCHGGHGLSVSVGFSDDSVELNTLSNVTISNSVLEKGQNAIHVKTHVDSGNGSISNVTYENITFKGLTSTGINIQQNYRNLPPNSTQPKVPKNNIPIRNLQLINVTGSVLSSAVPIYIVCAEEGCYDWMFTDVSVTGKKSNDCNFTPSDFNC</sequence>
<dbReference type="SMART" id="SM00710">
    <property type="entry name" value="PbH1"/>
    <property type="match status" value="5"/>
</dbReference>
<dbReference type="InterPro" id="IPR012334">
    <property type="entry name" value="Pectin_lyas_fold"/>
</dbReference>
<dbReference type="Gene3D" id="2.160.20.10">
    <property type="entry name" value="Single-stranded right-handed beta-helix, Pectin lyase-like"/>
    <property type="match status" value="1"/>
</dbReference>
<evidence type="ECO:0000256" key="3">
    <source>
        <dbReference type="ARBA" id="ARBA00012736"/>
    </source>
</evidence>
<evidence type="ECO:0000256" key="12">
    <source>
        <dbReference type="ARBA" id="ARBA00034074"/>
    </source>
</evidence>
<dbReference type="EC" id="3.2.1.15" evidence="3"/>
<keyword evidence="8" id="KW-1015">Disulfide bond</keyword>
<name>A0A834I3P9_RHYFE</name>
<evidence type="ECO:0000256" key="7">
    <source>
        <dbReference type="ARBA" id="ARBA00022801"/>
    </source>
</evidence>
<dbReference type="PANTHER" id="PTHR31884:SF9">
    <property type="entry name" value="ENDOPOLYGALACTURONASE D-RELATED"/>
    <property type="match status" value="1"/>
</dbReference>
<dbReference type="OrthoDB" id="1546079at2759"/>